<sequence>MRYNLRAGSRRFFVSAVGGNYTATMNPLGHRSAATEPKLETDPELTEVLEELSAREPVFHRAEFGVSREDFERMTVEEFWEIGASGRRYSRNFVLDELEKRYAAGHEDVWETSEFHCRKLAEDVFLLTYTLVQDGTRVTRRSTIWQRIAENWKIVFHQGTMVTDG</sequence>
<evidence type="ECO:0000313" key="2">
    <source>
        <dbReference type="Proteomes" id="UP000535182"/>
    </source>
</evidence>
<gene>
    <name evidence="1" type="ORF">HDF14_002560</name>
</gene>
<protein>
    <recommendedName>
        <fullName evidence="3">DUF4440 domain-containing protein</fullName>
    </recommendedName>
</protein>
<evidence type="ECO:0008006" key="3">
    <source>
        <dbReference type="Google" id="ProtNLM"/>
    </source>
</evidence>
<dbReference type="SUPFAM" id="SSF54427">
    <property type="entry name" value="NTF2-like"/>
    <property type="match status" value="1"/>
</dbReference>
<dbReference type="InterPro" id="IPR032710">
    <property type="entry name" value="NTF2-like_dom_sf"/>
</dbReference>
<accession>A0A9X0U429</accession>
<dbReference type="RefSeq" id="WP_313899552.1">
    <property type="nucleotide sequence ID" value="NZ_JACHEB010000005.1"/>
</dbReference>
<proteinExistence type="predicted"/>
<dbReference type="AlphaFoldDB" id="A0A9X0U429"/>
<comment type="caution">
    <text evidence="1">The sequence shown here is derived from an EMBL/GenBank/DDBJ whole genome shotgun (WGS) entry which is preliminary data.</text>
</comment>
<dbReference type="Proteomes" id="UP000535182">
    <property type="component" value="Unassembled WGS sequence"/>
</dbReference>
<reference evidence="1 2" key="1">
    <citation type="submission" date="2020-08" db="EMBL/GenBank/DDBJ databases">
        <title>Genomic Encyclopedia of Type Strains, Phase IV (KMG-V): Genome sequencing to study the core and pangenomes of soil and plant-associated prokaryotes.</title>
        <authorList>
            <person name="Whitman W."/>
        </authorList>
    </citation>
    <scope>NUCLEOTIDE SEQUENCE [LARGE SCALE GENOMIC DNA]</scope>
    <source>
        <strain evidence="1 2">X5P2</strain>
    </source>
</reference>
<evidence type="ECO:0000313" key="1">
    <source>
        <dbReference type="EMBL" id="MBB5328944.1"/>
    </source>
</evidence>
<keyword evidence="2" id="KW-1185">Reference proteome</keyword>
<organism evidence="1 2">
    <name type="scientific">Tunturiibacter gelidiferens</name>
    <dbReference type="NCBI Taxonomy" id="3069689"/>
    <lineage>
        <taxon>Bacteria</taxon>
        <taxon>Pseudomonadati</taxon>
        <taxon>Acidobacteriota</taxon>
        <taxon>Terriglobia</taxon>
        <taxon>Terriglobales</taxon>
        <taxon>Acidobacteriaceae</taxon>
        <taxon>Tunturiibacter</taxon>
    </lineage>
</organism>
<dbReference type="EMBL" id="JACHEB010000005">
    <property type="protein sequence ID" value="MBB5328944.1"/>
    <property type="molecule type" value="Genomic_DNA"/>
</dbReference>
<dbReference type="Gene3D" id="3.10.450.50">
    <property type="match status" value="1"/>
</dbReference>
<name>A0A9X0U429_9BACT</name>